<protein>
    <submittedName>
        <fullName evidence="3">Uncharacterized protein</fullName>
    </submittedName>
</protein>
<feature type="transmembrane region" description="Helical" evidence="2">
    <location>
        <begin position="21"/>
        <end position="38"/>
    </location>
</feature>
<reference evidence="4" key="1">
    <citation type="submission" date="2017-09" db="EMBL/GenBank/DDBJ databases">
        <title>Depth-based differentiation of microbial function through sediment-hosted aquifers and enrichment of novel symbionts in the deep terrestrial subsurface.</title>
        <authorList>
            <person name="Probst A.J."/>
            <person name="Ladd B."/>
            <person name="Jarett J.K."/>
            <person name="Geller-Mcgrath D.E."/>
            <person name="Sieber C.M.K."/>
            <person name="Emerson J.B."/>
            <person name="Anantharaman K."/>
            <person name="Thomas B.C."/>
            <person name="Malmstrom R."/>
            <person name="Stieglmeier M."/>
            <person name="Klingl A."/>
            <person name="Woyke T."/>
            <person name="Ryan C.M."/>
            <person name="Banfield J.F."/>
        </authorList>
    </citation>
    <scope>NUCLEOTIDE SEQUENCE [LARGE SCALE GENOMIC DNA]</scope>
</reference>
<feature type="repeat" description="TPR" evidence="1">
    <location>
        <begin position="416"/>
        <end position="449"/>
    </location>
</feature>
<feature type="repeat" description="TPR" evidence="1">
    <location>
        <begin position="484"/>
        <end position="517"/>
    </location>
</feature>
<dbReference type="AlphaFoldDB" id="A0A2M7VDC4"/>
<proteinExistence type="predicted"/>
<sequence>MLWLKINSFIQNKLLIGWRPYLVLAVIILLLYAPSLNYDYHYLDDNVLIKDNFSRLTDLRYFYKSFTEGAFHSPNGSELYYRPLLNISFVIDALWHANSLFFFHLTDILLHILVSWLIALALIEFKLSRLQSFLWALLFAVHPINLQAIAWLPGRNDPLVAIVILAALINFLRAINHNRAKNFWLFWFFYLLSLFTKETAIVFPALCLLYLWLIKKEKLFGPLSIKIGLLYVIITIPWWLLRSLVIPEPISSSYDIAASLTANVWGIIPYLGKIIWPFNLSVFPVLTDTPLIYGILTIALFIGLFWWQKDKKNTRLVLWGLAWFLLFLLPALIRPLSSLADFSEHRVYLPLFGIIIALYSLQLKWPIKLQKLSWLTPVVYTTVLLILIVVNIAHAPVYQNKISFWSDAVDNSPNSSFNRNNLGAMYYLDGRYQEAATQWEKTLQLNPNEPLTRNNLGLLYARSGQYAEAEKMYLAENALNPYYDDAYFNLGLLYYAQKKVDSAVAAWQKTIDVNPENWDAYNNIAFVYLDNQRIAEAQRYIDLLKQRGGPILPILQEAIDKNRQK</sequence>
<feature type="transmembrane region" description="Helical" evidence="2">
    <location>
        <begin position="345"/>
        <end position="362"/>
    </location>
</feature>
<feature type="transmembrane region" description="Helical" evidence="2">
    <location>
        <begin position="316"/>
        <end position="333"/>
    </location>
</feature>
<accession>A0A2M7VDC4</accession>
<dbReference type="InterPro" id="IPR052384">
    <property type="entry name" value="TMTC_O-mannosyltransferase"/>
</dbReference>
<keyword evidence="1" id="KW-0802">TPR repeat</keyword>
<feature type="transmembrane region" description="Helical" evidence="2">
    <location>
        <begin position="158"/>
        <end position="175"/>
    </location>
</feature>
<dbReference type="InterPro" id="IPR019734">
    <property type="entry name" value="TPR_rpt"/>
</dbReference>
<dbReference type="EMBL" id="PFPO01000088">
    <property type="protein sequence ID" value="PIZ98429.1"/>
    <property type="molecule type" value="Genomic_DNA"/>
</dbReference>
<dbReference type="InterPro" id="IPR011990">
    <property type="entry name" value="TPR-like_helical_dom_sf"/>
</dbReference>
<evidence type="ECO:0000256" key="2">
    <source>
        <dbReference type="SAM" id="Phobius"/>
    </source>
</evidence>
<dbReference type="SMART" id="SM00028">
    <property type="entry name" value="TPR"/>
    <property type="match status" value="4"/>
</dbReference>
<feature type="transmembrane region" description="Helical" evidence="2">
    <location>
        <begin position="291"/>
        <end position="307"/>
    </location>
</feature>
<feature type="transmembrane region" description="Helical" evidence="2">
    <location>
        <begin position="374"/>
        <end position="393"/>
    </location>
</feature>
<evidence type="ECO:0000313" key="4">
    <source>
        <dbReference type="Proteomes" id="UP000230405"/>
    </source>
</evidence>
<comment type="caution">
    <text evidence="3">The sequence shown here is derived from an EMBL/GenBank/DDBJ whole genome shotgun (WGS) entry which is preliminary data.</text>
</comment>
<feature type="transmembrane region" description="Helical" evidence="2">
    <location>
        <begin position="134"/>
        <end position="152"/>
    </location>
</feature>
<dbReference type="GO" id="GO:0035269">
    <property type="term" value="P:protein O-linked glycosylation via mannose"/>
    <property type="evidence" value="ECO:0007669"/>
    <property type="project" value="TreeGrafter"/>
</dbReference>
<organism evidence="3 4">
    <name type="scientific">Candidatus Komeilibacteria bacterium CG_4_10_14_0_2_um_filter_37_10</name>
    <dbReference type="NCBI Taxonomy" id="1974470"/>
    <lineage>
        <taxon>Bacteria</taxon>
        <taxon>Candidatus Komeiliibacteriota</taxon>
    </lineage>
</organism>
<name>A0A2M7VDC4_9BACT</name>
<dbReference type="Pfam" id="PF13414">
    <property type="entry name" value="TPR_11"/>
    <property type="match status" value="2"/>
</dbReference>
<evidence type="ECO:0000313" key="3">
    <source>
        <dbReference type="EMBL" id="PIZ98429.1"/>
    </source>
</evidence>
<keyword evidence="2" id="KW-1133">Transmembrane helix</keyword>
<dbReference type="PROSITE" id="PS50005">
    <property type="entry name" value="TPR"/>
    <property type="match status" value="2"/>
</dbReference>
<dbReference type="SUPFAM" id="SSF48452">
    <property type="entry name" value="TPR-like"/>
    <property type="match status" value="1"/>
</dbReference>
<dbReference type="PROSITE" id="PS50293">
    <property type="entry name" value="TPR_REGION"/>
    <property type="match status" value="1"/>
</dbReference>
<feature type="transmembrane region" description="Helical" evidence="2">
    <location>
        <begin position="101"/>
        <end position="122"/>
    </location>
</feature>
<feature type="transmembrane region" description="Helical" evidence="2">
    <location>
        <begin position="219"/>
        <end position="241"/>
    </location>
</feature>
<feature type="transmembrane region" description="Helical" evidence="2">
    <location>
        <begin position="187"/>
        <end position="213"/>
    </location>
</feature>
<dbReference type="PANTHER" id="PTHR44216:SF3">
    <property type="entry name" value="PROTEIN O-MANNOSYL-TRANSFERASE TMTC2"/>
    <property type="match status" value="1"/>
</dbReference>
<dbReference type="PANTHER" id="PTHR44216">
    <property type="entry name" value="PROTEIN O-MANNOSYL-TRANSFERASE TMTC2"/>
    <property type="match status" value="1"/>
</dbReference>
<keyword evidence="2" id="KW-0472">Membrane</keyword>
<gene>
    <name evidence="3" type="ORF">COX77_04560</name>
</gene>
<keyword evidence="2" id="KW-0812">Transmembrane</keyword>
<feature type="transmembrane region" description="Helical" evidence="2">
    <location>
        <begin position="253"/>
        <end position="271"/>
    </location>
</feature>
<evidence type="ECO:0000256" key="1">
    <source>
        <dbReference type="PROSITE-ProRule" id="PRU00339"/>
    </source>
</evidence>
<dbReference type="Proteomes" id="UP000230405">
    <property type="component" value="Unassembled WGS sequence"/>
</dbReference>
<dbReference type="GO" id="GO:0000030">
    <property type="term" value="F:mannosyltransferase activity"/>
    <property type="evidence" value="ECO:0007669"/>
    <property type="project" value="TreeGrafter"/>
</dbReference>
<dbReference type="Gene3D" id="1.25.40.10">
    <property type="entry name" value="Tetratricopeptide repeat domain"/>
    <property type="match status" value="1"/>
</dbReference>